<dbReference type="InterPro" id="IPR036570">
    <property type="entry name" value="HORMA_dom_sf"/>
</dbReference>
<dbReference type="GO" id="GO:0007094">
    <property type="term" value="P:mitotic spindle assembly checkpoint signaling"/>
    <property type="evidence" value="ECO:0007669"/>
    <property type="project" value="TreeGrafter"/>
</dbReference>
<keyword evidence="4" id="KW-0498">Mitosis</keyword>
<evidence type="ECO:0000256" key="1">
    <source>
        <dbReference type="ARBA" id="ARBA00004123"/>
    </source>
</evidence>
<comment type="subcellular location">
    <subcellularLocation>
        <location evidence="1">Nucleus</location>
    </subcellularLocation>
</comment>
<evidence type="ECO:0000256" key="5">
    <source>
        <dbReference type="ARBA" id="ARBA00023242"/>
    </source>
</evidence>
<evidence type="ECO:0000256" key="3">
    <source>
        <dbReference type="ARBA" id="ARBA00022618"/>
    </source>
</evidence>
<dbReference type="PANTHER" id="PTHR11842:SF11">
    <property type="entry name" value="MITOTIC SPINDLE ASSEMBLY CHECKPOINT PROTEIN MAD2A"/>
    <property type="match status" value="1"/>
</dbReference>
<dbReference type="KEGG" id="epa:110254748"/>
<reference evidence="10" key="1">
    <citation type="submission" date="2022-11" db="UniProtKB">
        <authorList>
            <consortium name="EnsemblMetazoa"/>
        </authorList>
    </citation>
    <scope>IDENTIFICATION</scope>
</reference>
<organism evidence="10 11">
    <name type="scientific">Exaiptasia diaphana</name>
    <name type="common">Tropical sea anemone</name>
    <name type="synonym">Aiptasia pulchella</name>
    <dbReference type="NCBI Taxonomy" id="2652724"/>
    <lineage>
        <taxon>Eukaryota</taxon>
        <taxon>Metazoa</taxon>
        <taxon>Cnidaria</taxon>
        <taxon>Anthozoa</taxon>
        <taxon>Hexacorallia</taxon>
        <taxon>Actiniaria</taxon>
        <taxon>Aiptasiidae</taxon>
        <taxon>Exaiptasia</taxon>
    </lineage>
</organism>
<dbReference type="PANTHER" id="PTHR11842">
    <property type="entry name" value="MITOTIC SPINDLE ASSEMBLY CHECKPOINT PROTEIN MAD2"/>
    <property type="match status" value="1"/>
</dbReference>
<dbReference type="AlphaFoldDB" id="A0A913YZX3"/>
<dbReference type="InterPro" id="IPR045091">
    <property type="entry name" value="Mad2-like"/>
</dbReference>
<evidence type="ECO:0000256" key="8">
    <source>
        <dbReference type="ARBA" id="ARBA00076594"/>
    </source>
</evidence>
<evidence type="ECO:0000256" key="7">
    <source>
        <dbReference type="ARBA" id="ARBA00068928"/>
    </source>
</evidence>
<dbReference type="OMA" id="EWLYECL"/>
<evidence type="ECO:0000256" key="4">
    <source>
        <dbReference type="ARBA" id="ARBA00022776"/>
    </source>
</evidence>
<accession>A0A913YZX3</accession>
<dbReference type="GO" id="GO:0005654">
    <property type="term" value="C:nucleoplasm"/>
    <property type="evidence" value="ECO:0007669"/>
    <property type="project" value="TreeGrafter"/>
</dbReference>
<dbReference type="Pfam" id="PF02301">
    <property type="entry name" value="HORMA"/>
    <property type="match status" value="1"/>
</dbReference>
<dbReference type="InterPro" id="IPR003511">
    <property type="entry name" value="HORMA_dom"/>
</dbReference>
<evidence type="ECO:0000259" key="9">
    <source>
        <dbReference type="PROSITE" id="PS50815"/>
    </source>
</evidence>
<dbReference type="PROSITE" id="PS50815">
    <property type="entry name" value="HORMA"/>
    <property type="match status" value="1"/>
</dbReference>
<dbReference type="SUPFAM" id="SSF56019">
    <property type="entry name" value="The spindle assembly checkpoint protein mad2"/>
    <property type="match status" value="1"/>
</dbReference>
<keyword evidence="11" id="KW-1185">Reference proteome</keyword>
<dbReference type="GeneID" id="110254748"/>
<dbReference type="RefSeq" id="XP_028519661.1">
    <property type="nucleotide sequence ID" value="XM_028663860.1"/>
</dbReference>
<evidence type="ECO:0000256" key="2">
    <source>
        <dbReference type="ARBA" id="ARBA00010348"/>
    </source>
</evidence>
<protein>
    <recommendedName>
        <fullName evidence="7">Mitotic spindle assembly checkpoint protein MAD2A</fullName>
    </recommendedName>
    <alternativeName>
        <fullName evidence="8">Mitotic arrest deficient 2-like protein 1</fullName>
    </alternativeName>
</protein>
<dbReference type="Proteomes" id="UP000887567">
    <property type="component" value="Unplaced"/>
</dbReference>
<sequence>MAAKKTRGAITLKGSTDTVTEKKSFGINSIQKKRGVYPPENFKRVEQYGKKLFVSDEPLLKDYLSKVLKQIHDWLKKKKIQRIVLVITNVDSGEVEERWQFDIQCDKSSSSHKKKREKSLKEIKREIRDVIKKITASVTFLPLLEGPCAFDLLVYTDKDKKIPEMWEESGPRIISNSEEVRLRSFTTTIHKVDTMVSYKSGD</sequence>
<dbReference type="GO" id="GO:0000776">
    <property type="term" value="C:kinetochore"/>
    <property type="evidence" value="ECO:0007669"/>
    <property type="project" value="TreeGrafter"/>
</dbReference>
<dbReference type="FunFam" id="3.30.900.10:FF:000002">
    <property type="entry name" value="Mitotic spindle assembly checkpoint protein MAD2A"/>
    <property type="match status" value="1"/>
</dbReference>
<dbReference type="OrthoDB" id="1806at2759"/>
<keyword evidence="5" id="KW-0539">Nucleus</keyword>
<dbReference type="GO" id="GO:0051301">
    <property type="term" value="P:cell division"/>
    <property type="evidence" value="ECO:0007669"/>
    <property type="project" value="UniProtKB-KW"/>
</dbReference>
<keyword evidence="6" id="KW-0131">Cell cycle</keyword>
<dbReference type="EnsemblMetazoa" id="XM_028663860.1">
    <property type="protein sequence ID" value="XP_028519661.1"/>
    <property type="gene ID" value="LOC110254748"/>
</dbReference>
<keyword evidence="3" id="KW-0132">Cell division</keyword>
<name>A0A913YZX3_EXADI</name>
<feature type="domain" description="HORMA" evidence="9">
    <location>
        <begin position="13"/>
        <end position="196"/>
    </location>
</feature>
<evidence type="ECO:0000313" key="10">
    <source>
        <dbReference type="EnsemblMetazoa" id="XP_028519661.1"/>
    </source>
</evidence>
<comment type="similarity">
    <text evidence="2">Belongs to the MAD2 family.</text>
</comment>
<evidence type="ECO:0000256" key="6">
    <source>
        <dbReference type="ARBA" id="ARBA00023306"/>
    </source>
</evidence>
<evidence type="ECO:0000313" key="11">
    <source>
        <dbReference type="Proteomes" id="UP000887567"/>
    </source>
</evidence>
<proteinExistence type="inferred from homology"/>
<dbReference type="Gene3D" id="3.30.900.10">
    <property type="entry name" value="HORMA domain"/>
    <property type="match status" value="1"/>
</dbReference>
<dbReference type="GO" id="GO:1990728">
    <property type="term" value="C:mitotic spindle assembly checkpoint MAD1-MAD2 complex"/>
    <property type="evidence" value="ECO:0007669"/>
    <property type="project" value="UniProtKB-ARBA"/>
</dbReference>